<dbReference type="InterPro" id="IPR001507">
    <property type="entry name" value="ZP_dom"/>
</dbReference>
<feature type="transmembrane region" description="Helical" evidence="3">
    <location>
        <begin position="365"/>
        <end position="387"/>
    </location>
</feature>
<dbReference type="InterPro" id="IPR055355">
    <property type="entry name" value="ZP-C"/>
</dbReference>
<dbReference type="Pfam" id="PF00100">
    <property type="entry name" value="Zona_pellucida"/>
    <property type="match status" value="1"/>
</dbReference>
<protein>
    <recommendedName>
        <fullName evidence="5">ZP domain-containing protein</fullName>
    </recommendedName>
</protein>
<reference evidence="6 7" key="1">
    <citation type="submission" date="2020-10" db="EMBL/GenBank/DDBJ databases">
        <title>Pygocentrus nattereri (red-bellied piranha) genome, fPygNat1, primary haplotype.</title>
        <authorList>
            <person name="Myers G."/>
            <person name="Meyer A."/>
            <person name="Karagic N."/>
            <person name="Pippel M."/>
            <person name="Winkler S."/>
            <person name="Tracey A."/>
            <person name="Wood J."/>
            <person name="Formenti G."/>
            <person name="Howe K."/>
            <person name="Fedrigo O."/>
            <person name="Jarvis E.D."/>
        </authorList>
    </citation>
    <scope>NUCLEOTIDE SEQUENCE [LARGE SCALE GENOMIC DNA]</scope>
</reference>
<dbReference type="InterPro" id="IPR042235">
    <property type="entry name" value="ZP-C_dom"/>
</dbReference>
<accession>A0AAR2JXI4</accession>
<keyword evidence="2" id="KW-1015">Disulfide bond</keyword>
<evidence type="ECO:0000256" key="1">
    <source>
        <dbReference type="ARBA" id="ARBA00022729"/>
    </source>
</evidence>
<dbReference type="Ensembl" id="ENSPNAT00000074623.1">
    <property type="protein sequence ID" value="ENSPNAP00000056773.1"/>
    <property type="gene ID" value="ENSPNAG00000008478.2"/>
</dbReference>
<dbReference type="Gene3D" id="2.60.40.4100">
    <property type="entry name" value="Zona pellucida, ZP-C domain"/>
    <property type="match status" value="1"/>
</dbReference>
<dbReference type="RefSeq" id="XP_017568514.2">
    <property type="nucleotide sequence ID" value="XM_017713025.2"/>
</dbReference>
<evidence type="ECO:0000313" key="7">
    <source>
        <dbReference type="Proteomes" id="UP001501920"/>
    </source>
</evidence>
<dbReference type="GeneID" id="108436500"/>
<feature type="signal peptide" evidence="4">
    <location>
        <begin position="1"/>
        <end position="19"/>
    </location>
</feature>
<keyword evidence="3" id="KW-0472">Membrane</keyword>
<dbReference type="SMART" id="SM00241">
    <property type="entry name" value="ZP"/>
    <property type="match status" value="1"/>
</dbReference>
<proteinExistence type="predicted"/>
<evidence type="ECO:0000256" key="3">
    <source>
        <dbReference type="SAM" id="Phobius"/>
    </source>
</evidence>
<keyword evidence="7" id="KW-1185">Reference proteome</keyword>
<keyword evidence="3" id="KW-0812">Transmembrane</keyword>
<dbReference type="GeneTree" id="ENSGT00940000166045"/>
<organism evidence="6 7">
    <name type="scientific">Pygocentrus nattereri</name>
    <name type="common">Red-bellied piranha</name>
    <dbReference type="NCBI Taxonomy" id="42514"/>
    <lineage>
        <taxon>Eukaryota</taxon>
        <taxon>Metazoa</taxon>
        <taxon>Chordata</taxon>
        <taxon>Craniata</taxon>
        <taxon>Vertebrata</taxon>
        <taxon>Euteleostomi</taxon>
        <taxon>Actinopterygii</taxon>
        <taxon>Neopterygii</taxon>
        <taxon>Teleostei</taxon>
        <taxon>Ostariophysi</taxon>
        <taxon>Characiformes</taxon>
        <taxon>Characoidei</taxon>
        <taxon>Pygocentrus</taxon>
    </lineage>
</organism>
<dbReference type="Proteomes" id="UP001501920">
    <property type="component" value="Chromosome 17"/>
</dbReference>
<evidence type="ECO:0000259" key="5">
    <source>
        <dbReference type="PROSITE" id="PS51034"/>
    </source>
</evidence>
<sequence>MLAWLCLSVLAVTLQPAISLYNCSSQYNRVPTNDDLTVDCGVSVITLNVNLCTAQWAGFDPANLALNGEHNNSLCQGTIDISSEPPVIRFQLPVNDSQANPCRQSLQIVNEIPSSSGPFSQFSTIQSVIITSYIDTPSSSVGYISYSTDLYYHFSCRYPLEYLINNTKIVASSVSVATNDKNGSFINTLSMSVYNDSNFSYPLVVPPTGLQLRTVIYVEVKAVNLSGNFNLLLDHCFATPSPYNSTSSNKYDFFTGCYIYPHTTVIGNGISKKSRFSFEAFRFVEHRDQDRSSIYLHCILKLCEPDKCQNLINACNGRRKRSVDPGTEASVSVGPIYTAAKDVDPSASAYVVDESAKSREKVTGAVVGAVFATAAAVILVVAGWFVLKKVYWIGGLPHILK</sequence>
<evidence type="ECO:0000256" key="4">
    <source>
        <dbReference type="SAM" id="SignalP"/>
    </source>
</evidence>
<dbReference type="RefSeq" id="XP_017568513.2">
    <property type="nucleotide sequence ID" value="XM_017713024.2"/>
</dbReference>
<feature type="chain" id="PRO_5043647312" description="ZP domain-containing protein" evidence="4">
    <location>
        <begin position="20"/>
        <end position="401"/>
    </location>
</feature>
<dbReference type="InterPro" id="IPR055356">
    <property type="entry name" value="ZP-N"/>
</dbReference>
<dbReference type="AlphaFoldDB" id="A0AAR2JXI4"/>
<feature type="domain" description="ZP" evidence="5">
    <location>
        <begin position="39"/>
        <end position="322"/>
    </location>
</feature>
<keyword evidence="1 4" id="KW-0732">Signal</keyword>
<name>A0AAR2JXI4_PYGNA</name>
<reference evidence="6" key="3">
    <citation type="submission" date="2025-09" db="UniProtKB">
        <authorList>
            <consortium name="Ensembl"/>
        </authorList>
    </citation>
    <scope>IDENTIFICATION</scope>
</reference>
<evidence type="ECO:0000313" key="6">
    <source>
        <dbReference type="Ensembl" id="ENSPNAP00000056773.1"/>
    </source>
</evidence>
<evidence type="ECO:0000256" key="2">
    <source>
        <dbReference type="ARBA" id="ARBA00023157"/>
    </source>
</evidence>
<dbReference type="PROSITE" id="PS51034">
    <property type="entry name" value="ZP_2"/>
    <property type="match status" value="1"/>
</dbReference>
<keyword evidence="3" id="KW-1133">Transmembrane helix</keyword>
<dbReference type="PANTHER" id="PTHR14002:SF14">
    <property type="entry name" value="SI:DKEY-103G5.3"/>
    <property type="match status" value="1"/>
</dbReference>
<dbReference type="PANTHER" id="PTHR14002">
    <property type="entry name" value="ENDOGLIN/TGF-BETA RECEPTOR TYPE III"/>
    <property type="match status" value="1"/>
</dbReference>
<dbReference type="Pfam" id="PF23344">
    <property type="entry name" value="ZP-N"/>
    <property type="match status" value="1"/>
</dbReference>
<reference evidence="6" key="2">
    <citation type="submission" date="2025-08" db="UniProtKB">
        <authorList>
            <consortium name="Ensembl"/>
        </authorList>
    </citation>
    <scope>IDENTIFICATION</scope>
</reference>